<dbReference type="PANTHER" id="PTHR28678:SF1">
    <property type="entry name" value="CODANIN-1"/>
    <property type="match status" value="1"/>
</dbReference>
<sequence>MAALLESLLLGKVEPDKALIWLKFVQSSKGQPACEPLQQVQRQEFVSFLLNFLRDQSSHTLTHGPATPAKTPVSARSAHRSTRPSSERSGRGGRSTGGGGGSRGTSRVQLFSPASSVSPLGGGNQWEGGSVVAAATPTPTPSGGEVSSVSGVSSPSFNSTWSPAARPPQPDRRSAHRSSLGDFMTLSPPETHPHSHSHPHSPALATGQPSHHRGSGRRRSGGSSGGVRGMGGRGFQQDDTSASWDRSARRGRGGRASEAVSPPTQVTLNFNNLEDFPPVGASQHASPVLTKPSRRINPTPVSSERPHSRPRSCFTSTPLSKPCSPPAIPEGAVVVGSPMSLQEEREMLRREKSKLQQQACSPLKPAPELCTPTKQVRLDSTAQDAQAPSPDPSKVTLTAELDLLAELYCTCISENLVPNIFLELFFVLQLLTCRSPTALEGERDSLSRSAEDMLERGYLKDVHNCVYFALKVLENQFELVSHLDKCTLRLLAENERVGLFAPALRDRLALAQDTSTAKVSSSLPSFIHSVPFQPATDNRSNFSSDKAFHTFKKQRDIFYELLRDWEDFHAEPGWDFETALGSRVRAMVSQLNTAGNHAHFARLFQKQLVQMCKEPGVRGSFGEAPDADVLSILGTDGLSRLKRLQERLIQPQGFTGPCPPPSFPGYQEFFRDFLQTASCCQLNQHLKDSMCQELLALDEVSILGSPAGGSGGEEEADGDMDQQDEKQRFSSVLLVARLLAKFLGFISFLPYHTSDPPSKEIREAAIALRSKSSPVLDVCAVLHSCVRRRRMVLTVPWLVEFLSMMDYTGPYLPCFRAALGFLLHLYRRMLLGKGTEMCYLNQLLLVAVLGWLFQIPVFPEDLVFSEELDFSEDMSAGSQGLDPLPLVDQQLLYTCCPFLGEFRKLLAAFVAGSTAKSGGLIRKITPTSAEPRDPPSTRSQQKLQMELEQAFFHNQPPSLKRTVEFVAERVSSNCVKHIKATLVAELVKGGEQTLREALGIDGANVVKLNDAICTQLCDKGMEALARATRFCSEKGPEAVRVLLPEETSPAVLSTSESITTRLATEKACTWLSSNITALIKREWKIVFDRVMKTLPSPPPTNQQGMAGPQAQSPTDTQKGGGGQASGGTDCPPDCTHQAPRASNVITEIKEVLSIAVGPRAEDEVVTLQQLQSLLDRTKGTLQCRKFLSVVPEQMLVRCTVMLACRLVSGELPLATPVAGGGIRALLEQLVCLWGGSALPSVPLHLLFSSSTLTATLNNTHADNCHNFRVLVNLLLEKRLLGKEDMVSHWRSLLDLSWTMESIEKIQELSISSVPSSPISLPSHRDALQISQ</sequence>
<feature type="region of interest" description="Disordered" evidence="1">
    <location>
        <begin position="59"/>
        <end position="325"/>
    </location>
</feature>
<feature type="region of interest" description="Disordered" evidence="1">
    <location>
        <begin position="1094"/>
        <end position="1136"/>
    </location>
</feature>
<evidence type="ECO:0000313" key="4">
    <source>
        <dbReference type="Proteomes" id="UP001591681"/>
    </source>
</evidence>
<dbReference type="PANTHER" id="PTHR28678">
    <property type="entry name" value="CODANIN-1"/>
    <property type="match status" value="1"/>
</dbReference>
<reference evidence="3 4" key="1">
    <citation type="submission" date="2024-09" db="EMBL/GenBank/DDBJ databases">
        <title>A chromosome-level genome assembly of Gray's grenadier anchovy, Coilia grayii.</title>
        <authorList>
            <person name="Fu Z."/>
        </authorList>
    </citation>
    <scope>NUCLEOTIDE SEQUENCE [LARGE SCALE GENOMIC DNA]</scope>
    <source>
        <strain evidence="3">G4</strain>
        <tissue evidence="3">Muscle</tissue>
    </source>
</reference>
<feature type="compositionally biased region" description="Low complexity" evidence="1">
    <location>
        <begin position="141"/>
        <end position="156"/>
    </location>
</feature>
<proteinExistence type="predicted"/>
<accession>A0ABD1KIL2</accession>
<gene>
    <name evidence="3" type="ORF">ACEWY4_005480</name>
</gene>
<feature type="compositionally biased region" description="Polar residues" evidence="1">
    <location>
        <begin position="108"/>
        <end position="118"/>
    </location>
</feature>
<dbReference type="InterPro" id="IPR040031">
    <property type="entry name" value="Codanin-1"/>
</dbReference>
<dbReference type="InterPro" id="IPR028171">
    <property type="entry name" value="Codanin-1_C"/>
</dbReference>
<dbReference type="Pfam" id="PF15296">
    <property type="entry name" value="Codanin-1_C"/>
    <property type="match status" value="1"/>
</dbReference>
<evidence type="ECO:0000259" key="2">
    <source>
        <dbReference type="Pfam" id="PF15296"/>
    </source>
</evidence>
<feature type="domain" description="Codanin-1 C-terminal" evidence="2">
    <location>
        <begin position="882"/>
        <end position="996"/>
    </location>
</feature>
<protein>
    <recommendedName>
        <fullName evidence="2">Codanin-1 C-terminal domain-containing protein</fullName>
    </recommendedName>
</protein>
<feature type="compositionally biased region" description="Gly residues" evidence="1">
    <location>
        <begin position="92"/>
        <end position="103"/>
    </location>
</feature>
<dbReference type="EMBL" id="JBHFQA010000005">
    <property type="protein sequence ID" value="KAL2099000.1"/>
    <property type="molecule type" value="Genomic_DNA"/>
</dbReference>
<feature type="compositionally biased region" description="Polar residues" evidence="1">
    <location>
        <begin position="1101"/>
        <end position="1117"/>
    </location>
</feature>
<organism evidence="3 4">
    <name type="scientific">Coilia grayii</name>
    <name type="common">Gray's grenadier anchovy</name>
    <dbReference type="NCBI Taxonomy" id="363190"/>
    <lineage>
        <taxon>Eukaryota</taxon>
        <taxon>Metazoa</taxon>
        <taxon>Chordata</taxon>
        <taxon>Craniata</taxon>
        <taxon>Vertebrata</taxon>
        <taxon>Euteleostomi</taxon>
        <taxon>Actinopterygii</taxon>
        <taxon>Neopterygii</taxon>
        <taxon>Teleostei</taxon>
        <taxon>Clupei</taxon>
        <taxon>Clupeiformes</taxon>
        <taxon>Clupeoidei</taxon>
        <taxon>Engraulidae</taxon>
        <taxon>Coilinae</taxon>
        <taxon>Coilia</taxon>
    </lineage>
</organism>
<evidence type="ECO:0000313" key="3">
    <source>
        <dbReference type="EMBL" id="KAL2099000.1"/>
    </source>
</evidence>
<feature type="compositionally biased region" description="Basic residues" evidence="1">
    <location>
        <begin position="210"/>
        <end position="220"/>
    </location>
</feature>
<keyword evidence="4" id="KW-1185">Reference proteome</keyword>
<name>A0ABD1KIL2_9TELE</name>
<feature type="compositionally biased region" description="Gly residues" evidence="1">
    <location>
        <begin position="222"/>
        <end position="234"/>
    </location>
</feature>
<comment type="caution">
    <text evidence="3">The sequence shown here is derived from an EMBL/GenBank/DDBJ whole genome shotgun (WGS) entry which is preliminary data.</text>
</comment>
<dbReference type="Proteomes" id="UP001591681">
    <property type="component" value="Unassembled WGS sequence"/>
</dbReference>
<evidence type="ECO:0000256" key="1">
    <source>
        <dbReference type="SAM" id="MobiDB-lite"/>
    </source>
</evidence>
<feature type="compositionally biased region" description="Polar residues" evidence="1">
    <location>
        <begin position="262"/>
        <end position="272"/>
    </location>
</feature>